<comment type="catalytic activity">
    <reaction evidence="12 14">
        <text>L-cysteinyl-[SoxY protein] + thiosulfate + 2 Fe(III)-[cytochrome c] = S-sulfosulfanyl-L-cysteinyl-[SoxY protein] + 2 Fe(II)-[cytochrome c] + 2 H(+)</text>
        <dbReference type="Rhea" id="RHEA:56720"/>
        <dbReference type="Rhea" id="RHEA-COMP:10350"/>
        <dbReference type="Rhea" id="RHEA-COMP:14328"/>
        <dbReference type="Rhea" id="RHEA-COMP:14399"/>
        <dbReference type="Rhea" id="RHEA-COMP:14691"/>
        <dbReference type="ChEBI" id="CHEBI:15378"/>
        <dbReference type="ChEBI" id="CHEBI:29033"/>
        <dbReference type="ChEBI" id="CHEBI:29034"/>
        <dbReference type="ChEBI" id="CHEBI:29950"/>
        <dbReference type="ChEBI" id="CHEBI:33542"/>
        <dbReference type="ChEBI" id="CHEBI:139321"/>
        <dbReference type="EC" id="2.8.5.2"/>
    </reaction>
</comment>
<feature type="binding site" description="covalent" evidence="16">
    <location>
        <position position="78"/>
    </location>
    <ligand>
        <name>heme c</name>
        <dbReference type="ChEBI" id="CHEBI:61717"/>
        <label>1</label>
    </ligand>
</feature>
<evidence type="ECO:0000256" key="18">
    <source>
        <dbReference type="SAM" id="SignalP"/>
    </source>
</evidence>
<dbReference type="PROSITE" id="PS51007">
    <property type="entry name" value="CYTC"/>
    <property type="match status" value="1"/>
</dbReference>
<evidence type="ECO:0000256" key="1">
    <source>
        <dbReference type="ARBA" id="ARBA00004418"/>
    </source>
</evidence>
<feature type="binding site" description="covalent" evidence="16">
    <location>
        <position position="177"/>
    </location>
    <ligand>
        <name>heme c</name>
        <dbReference type="ChEBI" id="CHEBI:61717"/>
        <label>2</label>
    </ligand>
</feature>
<name>A0A975F732_9GAMM</name>
<dbReference type="Gene3D" id="1.10.760.10">
    <property type="entry name" value="Cytochrome c-like domain"/>
    <property type="match status" value="2"/>
</dbReference>
<dbReference type="Proteomes" id="UP000672009">
    <property type="component" value="Chromosome"/>
</dbReference>
<evidence type="ECO:0000256" key="10">
    <source>
        <dbReference type="ARBA" id="ARBA00023004"/>
    </source>
</evidence>
<dbReference type="GO" id="GO:0042597">
    <property type="term" value="C:periplasmic space"/>
    <property type="evidence" value="ECO:0007669"/>
    <property type="project" value="UniProtKB-SubCell"/>
</dbReference>
<evidence type="ECO:0000256" key="6">
    <source>
        <dbReference type="ARBA" id="ARBA00022723"/>
    </source>
</evidence>
<accession>A0A975F732</accession>
<feature type="binding site" evidence="16">
    <location>
        <position position="218"/>
    </location>
    <ligand>
        <name>substrate</name>
    </ligand>
</feature>
<evidence type="ECO:0000256" key="15">
    <source>
        <dbReference type="PIRSR" id="PIRSR038455-1"/>
    </source>
</evidence>
<evidence type="ECO:0000256" key="16">
    <source>
        <dbReference type="PIRSR" id="PIRSR038455-2"/>
    </source>
</evidence>
<evidence type="ECO:0000256" key="12">
    <source>
        <dbReference type="ARBA" id="ARBA00048077"/>
    </source>
</evidence>
<feature type="binding site" description="covalent" evidence="16">
    <location>
        <position position="75"/>
    </location>
    <ligand>
        <name>heme c</name>
        <dbReference type="ChEBI" id="CHEBI:61717"/>
        <label>1</label>
    </ligand>
</feature>
<keyword evidence="8 14" id="KW-0574">Periplasm</keyword>
<comment type="cofactor">
    <cofactor evidence="16">
        <name>heme</name>
        <dbReference type="ChEBI" id="CHEBI:30413"/>
    </cofactor>
    <text evidence="16">Binds 2 heme groups per subunit.</text>
</comment>
<evidence type="ECO:0000256" key="14">
    <source>
        <dbReference type="PIRNR" id="PIRNR038455"/>
    </source>
</evidence>
<dbReference type="AlphaFoldDB" id="A0A975F732"/>
<keyword evidence="7 18" id="KW-0732">Signal</keyword>
<feature type="binding site" description="axial binding residue" evidence="17">
    <location>
        <position position="222"/>
    </location>
    <ligand>
        <name>heme c</name>
        <dbReference type="ChEBI" id="CHEBI:61717"/>
        <label>2</label>
    </ligand>
    <ligandPart>
        <name>Fe</name>
        <dbReference type="ChEBI" id="CHEBI:18248"/>
    </ligandPart>
</feature>
<feature type="binding site" description="axial binding residue" evidence="17">
    <location>
        <position position="181"/>
    </location>
    <ligand>
        <name>heme c</name>
        <dbReference type="ChEBI" id="CHEBI:61717"/>
        <label>2</label>
    </ligand>
    <ligandPart>
        <name>Fe</name>
        <dbReference type="ChEBI" id="CHEBI:18248"/>
    </ligandPart>
</feature>
<evidence type="ECO:0000256" key="11">
    <source>
        <dbReference type="ARBA" id="ARBA00025746"/>
    </source>
</evidence>
<feature type="domain" description="Cytochrome c" evidence="19">
    <location>
        <begin position="56"/>
        <end position="249"/>
    </location>
</feature>
<dbReference type="Pfam" id="PF21342">
    <property type="entry name" value="SoxA-TsdA_cyt-c"/>
    <property type="match status" value="2"/>
</dbReference>
<evidence type="ECO:0000313" key="21">
    <source>
        <dbReference type="Proteomes" id="UP000672009"/>
    </source>
</evidence>
<evidence type="ECO:0000256" key="3">
    <source>
        <dbReference type="ARBA" id="ARBA00022448"/>
    </source>
</evidence>
<dbReference type="GO" id="GO:0009055">
    <property type="term" value="F:electron transfer activity"/>
    <property type="evidence" value="ECO:0007669"/>
    <property type="project" value="InterPro"/>
</dbReference>
<feature type="active site" description="Cysteine persulfide intermediate" evidence="15">
    <location>
        <position position="222"/>
    </location>
</feature>
<feature type="signal peptide" evidence="18">
    <location>
        <begin position="1"/>
        <end position="25"/>
    </location>
</feature>
<dbReference type="GO" id="GO:0020037">
    <property type="term" value="F:heme binding"/>
    <property type="evidence" value="ECO:0007669"/>
    <property type="project" value="InterPro"/>
</dbReference>
<keyword evidence="21" id="KW-1185">Reference proteome</keyword>
<dbReference type="KEGG" id="tun:J9260_11730"/>
<feature type="binding site" description="axial binding residue" evidence="17">
    <location>
        <position position="114"/>
    </location>
    <ligand>
        <name>heme c</name>
        <dbReference type="ChEBI" id="CHEBI:61717"/>
        <label>1</label>
    </ligand>
    <ligandPart>
        <name>Fe</name>
        <dbReference type="ChEBI" id="CHEBI:18248"/>
    </ligandPart>
</feature>
<dbReference type="NCBIfam" id="TIGR04484">
    <property type="entry name" value="thiosulf_SoxA"/>
    <property type="match status" value="1"/>
</dbReference>
<feature type="binding site" description="axial binding residue" evidence="17">
    <location>
        <position position="79"/>
    </location>
    <ligand>
        <name>heme c</name>
        <dbReference type="ChEBI" id="CHEBI:61717"/>
        <label>1</label>
    </ligand>
    <ligandPart>
        <name>Fe</name>
        <dbReference type="ChEBI" id="CHEBI:18248"/>
    </ligandPart>
</feature>
<keyword evidence="3 14" id="KW-0813">Transport</keyword>
<keyword evidence="6 14" id="KW-0479">Metal-binding</keyword>
<dbReference type="InterPro" id="IPR025710">
    <property type="entry name" value="SoxA"/>
</dbReference>
<dbReference type="GO" id="GO:0016669">
    <property type="term" value="F:oxidoreductase activity, acting on a sulfur group of donors, cytochrome as acceptor"/>
    <property type="evidence" value="ECO:0007669"/>
    <property type="project" value="InterPro"/>
</dbReference>
<evidence type="ECO:0000256" key="17">
    <source>
        <dbReference type="PIRSR" id="PIRSR038455-3"/>
    </source>
</evidence>
<keyword evidence="9 14" id="KW-0249">Electron transport</keyword>
<evidence type="ECO:0000313" key="20">
    <source>
        <dbReference type="EMBL" id="QTR52397.1"/>
    </source>
</evidence>
<dbReference type="GO" id="GO:0070069">
    <property type="term" value="C:cytochrome complex"/>
    <property type="evidence" value="ECO:0007669"/>
    <property type="project" value="InterPro"/>
</dbReference>
<evidence type="ECO:0000256" key="7">
    <source>
        <dbReference type="ARBA" id="ARBA00022729"/>
    </source>
</evidence>
<keyword evidence="10 14" id="KW-0408">Iron</keyword>
<evidence type="ECO:0000256" key="13">
    <source>
        <dbReference type="ARBA" id="ARBA00048423"/>
    </source>
</evidence>
<dbReference type="EMBL" id="CP072793">
    <property type="protein sequence ID" value="QTR52397.1"/>
    <property type="molecule type" value="Genomic_DNA"/>
</dbReference>
<evidence type="ECO:0000256" key="8">
    <source>
        <dbReference type="ARBA" id="ARBA00022764"/>
    </source>
</evidence>
<dbReference type="GO" id="GO:0046872">
    <property type="term" value="F:metal ion binding"/>
    <property type="evidence" value="ECO:0007669"/>
    <property type="project" value="UniProtKB-KW"/>
</dbReference>
<protein>
    <recommendedName>
        <fullName evidence="14">SoxAX cytochrome complex subunit A</fullName>
        <ecNumber evidence="14">2.8.5.2</ecNumber>
    </recommendedName>
    <alternativeName>
        <fullName evidence="14">Protein SoxA</fullName>
    </alternativeName>
    <alternativeName>
        <fullName evidence="14">Sulfur oxidizing protein A</fullName>
    </alternativeName>
    <alternativeName>
        <fullName evidence="14">Thiosulfate-oxidizing multienzyme system protein SoxA</fullName>
    </alternativeName>
</protein>
<comment type="subcellular location">
    <subcellularLocation>
        <location evidence="1 14">Periplasm</location>
    </subcellularLocation>
</comment>
<evidence type="ECO:0000256" key="5">
    <source>
        <dbReference type="ARBA" id="ARBA00022679"/>
    </source>
</evidence>
<dbReference type="EC" id="2.8.5.2" evidence="14"/>
<keyword evidence="5 14" id="KW-0808">Transferase</keyword>
<dbReference type="PIRSF" id="PIRSF038455">
    <property type="entry name" value="SoxA"/>
    <property type="match status" value="1"/>
</dbReference>
<sequence length="261" mass="28882">MITRTLSRLLVGSLLLLAVSGYAMAEAPKPAKSGYEFVKEETRAMQDDEVENTGYIAVEQGRELFNQKPASGKSCASCHGEKGEKLDVKKLARYPIYDKALGGVVRLDDRINICREKQSGETSLPAYSAELIALETFVRHLAIGEPVNVQTDGEMADVLKKGEELYHIRFGLIDMSCAHCHDNYPGQFIRGQKISQGQGNGFPAYRLDTGEMANLDLRIKQCLTLMRAEPFAPNAEESKLLGAYIMARSNGLKIETPAMRY</sequence>
<evidence type="ECO:0000256" key="2">
    <source>
        <dbReference type="ARBA" id="ARBA00011530"/>
    </source>
</evidence>
<keyword evidence="4 14" id="KW-0349">Heme</keyword>
<dbReference type="InterPro" id="IPR036909">
    <property type="entry name" value="Cyt_c-like_dom_sf"/>
</dbReference>
<proteinExistence type="inferred from homology"/>
<feature type="chain" id="PRO_5038136084" description="SoxAX cytochrome complex subunit A" evidence="18">
    <location>
        <begin position="26"/>
        <end position="261"/>
    </location>
</feature>
<comment type="catalytic activity">
    <reaction evidence="13 14">
        <text>S-sulfanyl-L-cysteinyl-[SoxY protein] + thiosulfate + 2 Fe(III)-[cytochrome c] = S-(2-sulfodisulfanyl)-L-cysteinyl-[SoxY protein] + 2 Fe(II)-[cytochrome c] + 2 H(+)</text>
        <dbReference type="Rhea" id="RHEA:51224"/>
        <dbReference type="Rhea" id="RHEA-COMP:10350"/>
        <dbReference type="Rhea" id="RHEA-COMP:14399"/>
        <dbReference type="Rhea" id="RHEA-COMP:14689"/>
        <dbReference type="Rhea" id="RHEA-COMP:14690"/>
        <dbReference type="ChEBI" id="CHEBI:15378"/>
        <dbReference type="ChEBI" id="CHEBI:29033"/>
        <dbReference type="ChEBI" id="CHEBI:29034"/>
        <dbReference type="ChEBI" id="CHEBI:33542"/>
        <dbReference type="ChEBI" id="CHEBI:61963"/>
        <dbReference type="ChEBI" id="CHEBI:140664"/>
        <dbReference type="EC" id="2.8.5.2"/>
    </reaction>
</comment>
<dbReference type="GO" id="GO:0016740">
    <property type="term" value="F:transferase activity"/>
    <property type="evidence" value="ECO:0007669"/>
    <property type="project" value="UniProtKB-KW"/>
</dbReference>
<dbReference type="InterPro" id="IPR009056">
    <property type="entry name" value="Cyt_c-like_dom"/>
</dbReference>
<organism evidence="20 21">
    <name type="scientific">Thiothrix unzii</name>
    <dbReference type="NCBI Taxonomy" id="111769"/>
    <lineage>
        <taxon>Bacteria</taxon>
        <taxon>Pseudomonadati</taxon>
        <taxon>Pseudomonadota</taxon>
        <taxon>Gammaproteobacteria</taxon>
        <taxon>Thiotrichales</taxon>
        <taxon>Thiotrichaceae</taxon>
        <taxon>Thiothrix</taxon>
    </lineage>
</organism>
<dbReference type="GO" id="GO:0019417">
    <property type="term" value="P:sulfur oxidation"/>
    <property type="evidence" value="ECO:0007669"/>
    <property type="project" value="InterPro"/>
</dbReference>
<reference evidence="20" key="1">
    <citation type="submission" date="2021-04" db="EMBL/GenBank/DDBJ databases">
        <title>Genomics, taxonomy and metabolism of representatives of sulfur bacteria of the genus Thiothrix: Thiothrix fructosivorans QT, Thiothrix unzii A1T and three new species, Thiothrix subterranea sp. nov., Thiothrix litoralis sp. nov. and 'Candidatus Thiothrix anitrata' sp. nov.</title>
        <authorList>
            <person name="Ravin N.V."/>
            <person name="Smolyakov D."/>
            <person name="Rudenko T.S."/>
            <person name="Mardanov A.V."/>
            <person name="Beletsky A.V."/>
            <person name="Markov N.D."/>
            <person name="Fomenkov A.I."/>
            <person name="Roberts R.J."/>
            <person name="Karnachuk O.V."/>
            <person name="Novikov A."/>
            <person name="Grabovich M.Y."/>
        </authorList>
    </citation>
    <scope>NUCLEOTIDE SEQUENCE</scope>
    <source>
        <strain evidence="20">A1</strain>
    </source>
</reference>
<gene>
    <name evidence="20" type="primary">soxA</name>
    <name evidence="20" type="ORF">J9260_11730</name>
</gene>
<comment type="similarity">
    <text evidence="11 14">Belongs to the SoxA family.</text>
</comment>
<dbReference type="SUPFAM" id="SSF46626">
    <property type="entry name" value="Cytochrome c"/>
    <property type="match status" value="2"/>
</dbReference>
<evidence type="ECO:0000256" key="4">
    <source>
        <dbReference type="ARBA" id="ARBA00022617"/>
    </source>
</evidence>
<feature type="binding site" description="covalent" evidence="16">
    <location>
        <position position="180"/>
    </location>
    <ligand>
        <name>heme c</name>
        <dbReference type="ChEBI" id="CHEBI:61717"/>
        <label>2</label>
    </ligand>
</feature>
<dbReference type="RefSeq" id="WP_210217946.1">
    <property type="nucleotide sequence ID" value="NZ_CP072793.1"/>
</dbReference>
<evidence type="ECO:0000256" key="9">
    <source>
        <dbReference type="ARBA" id="ARBA00022982"/>
    </source>
</evidence>
<comment type="subunit">
    <text evidence="2 14">Heterodimer of SoxA and SoxX.</text>
</comment>
<evidence type="ECO:0000259" key="19">
    <source>
        <dbReference type="PROSITE" id="PS51007"/>
    </source>
</evidence>